<name>A0A074TFR0_9RHOB</name>
<dbReference type="PANTHER" id="PTHR43537:SF24">
    <property type="entry name" value="GLUCONATE OPERON TRANSCRIPTIONAL REPRESSOR"/>
    <property type="match status" value="1"/>
</dbReference>
<dbReference type="Proteomes" id="UP000027725">
    <property type="component" value="Unassembled WGS sequence"/>
</dbReference>
<evidence type="ECO:0000259" key="4">
    <source>
        <dbReference type="PROSITE" id="PS50949"/>
    </source>
</evidence>
<dbReference type="RefSeq" id="WP_038067752.1">
    <property type="nucleotide sequence ID" value="NZ_FOVB01000011.1"/>
</dbReference>
<organism evidence="5 6">
    <name type="scientific">Thioclava dalianensis</name>
    <dbReference type="NCBI Taxonomy" id="1185766"/>
    <lineage>
        <taxon>Bacteria</taxon>
        <taxon>Pseudomonadati</taxon>
        <taxon>Pseudomonadota</taxon>
        <taxon>Alphaproteobacteria</taxon>
        <taxon>Rhodobacterales</taxon>
        <taxon>Paracoccaceae</taxon>
        <taxon>Thioclava</taxon>
    </lineage>
</organism>
<dbReference type="InterPro" id="IPR011711">
    <property type="entry name" value="GntR_C"/>
</dbReference>
<dbReference type="PROSITE" id="PS50949">
    <property type="entry name" value="HTH_GNTR"/>
    <property type="match status" value="1"/>
</dbReference>
<dbReference type="eggNOG" id="COG2186">
    <property type="taxonomic scope" value="Bacteria"/>
</dbReference>
<dbReference type="InterPro" id="IPR036390">
    <property type="entry name" value="WH_DNA-bd_sf"/>
</dbReference>
<dbReference type="STRING" id="1185766.SAMN05216224_1117"/>
<dbReference type="SMART" id="SM00895">
    <property type="entry name" value="FCD"/>
    <property type="match status" value="1"/>
</dbReference>
<dbReference type="Gene3D" id="1.10.10.10">
    <property type="entry name" value="Winged helix-like DNA-binding domain superfamily/Winged helix DNA-binding domain"/>
    <property type="match status" value="1"/>
</dbReference>
<dbReference type="CDD" id="cd07377">
    <property type="entry name" value="WHTH_GntR"/>
    <property type="match status" value="1"/>
</dbReference>
<keyword evidence="6" id="KW-1185">Reference proteome</keyword>
<dbReference type="SMART" id="SM00345">
    <property type="entry name" value="HTH_GNTR"/>
    <property type="match status" value="1"/>
</dbReference>
<dbReference type="AlphaFoldDB" id="A0A074TFR0"/>
<dbReference type="SUPFAM" id="SSF46785">
    <property type="entry name" value="Winged helix' DNA-binding domain"/>
    <property type="match status" value="1"/>
</dbReference>
<evidence type="ECO:0000256" key="1">
    <source>
        <dbReference type="ARBA" id="ARBA00023015"/>
    </source>
</evidence>
<reference evidence="5 6" key="1">
    <citation type="submission" date="2014-03" db="EMBL/GenBank/DDBJ databases">
        <title>The draft genome sequence of Thioclava dalianensis DLFJ1-1.</title>
        <authorList>
            <person name="Lai Q."/>
            <person name="Shao Z."/>
        </authorList>
    </citation>
    <scope>NUCLEOTIDE SEQUENCE [LARGE SCALE GENOMIC DNA]</scope>
    <source>
        <strain evidence="5 6">DLFJ1-1</strain>
    </source>
</reference>
<dbReference type="Pfam" id="PF00392">
    <property type="entry name" value="GntR"/>
    <property type="match status" value="1"/>
</dbReference>
<dbReference type="Gene3D" id="1.20.120.530">
    <property type="entry name" value="GntR ligand-binding domain-like"/>
    <property type="match status" value="1"/>
</dbReference>
<dbReference type="GO" id="GO:0003677">
    <property type="term" value="F:DNA binding"/>
    <property type="evidence" value="ECO:0007669"/>
    <property type="project" value="UniProtKB-KW"/>
</dbReference>
<evidence type="ECO:0000256" key="2">
    <source>
        <dbReference type="ARBA" id="ARBA00023125"/>
    </source>
</evidence>
<keyword evidence="3" id="KW-0804">Transcription</keyword>
<dbReference type="InterPro" id="IPR008920">
    <property type="entry name" value="TF_FadR/GntR_C"/>
</dbReference>
<dbReference type="InterPro" id="IPR036388">
    <property type="entry name" value="WH-like_DNA-bd_sf"/>
</dbReference>
<dbReference type="Pfam" id="PF07729">
    <property type="entry name" value="FCD"/>
    <property type="match status" value="1"/>
</dbReference>
<comment type="caution">
    <text evidence="5">The sequence shown here is derived from an EMBL/GenBank/DDBJ whole genome shotgun (WGS) entry which is preliminary data.</text>
</comment>
<keyword evidence="2" id="KW-0238">DNA-binding</keyword>
<gene>
    <name evidence="5" type="ORF">DL1_07860</name>
</gene>
<dbReference type="PRINTS" id="PR00035">
    <property type="entry name" value="HTHGNTR"/>
</dbReference>
<dbReference type="SUPFAM" id="SSF48008">
    <property type="entry name" value="GntR ligand-binding domain-like"/>
    <property type="match status" value="1"/>
</dbReference>
<dbReference type="InterPro" id="IPR000524">
    <property type="entry name" value="Tscrpt_reg_HTH_GntR"/>
</dbReference>
<protein>
    <submittedName>
        <fullName evidence="5">GntR family transcriptional regulator</fullName>
    </submittedName>
</protein>
<keyword evidence="1" id="KW-0805">Transcription regulation</keyword>
<dbReference type="OrthoDB" id="9028214at2"/>
<accession>A0A074TFR0</accession>
<dbReference type="PANTHER" id="PTHR43537">
    <property type="entry name" value="TRANSCRIPTIONAL REGULATOR, GNTR FAMILY"/>
    <property type="match status" value="1"/>
</dbReference>
<evidence type="ECO:0000313" key="6">
    <source>
        <dbReference type="Proteomes" id="UP000027725"/>
    </source>
</evidence>
<sequence length="235" mass="26047">MTEAPPKGRTLVQDVLEKLRDQIAMKQYTPGDRLPSEARLTEEFGVSRTVVREAIAALRSDGLVDPQRGAGVFVVEPKPRPVSGFRVIDPARLSSVIELLELRAAVEVEAAGLAAQRRSPVQEEAILSALHAFNAAVETGGLDHQIDFELHLSIAEATNNPRFAEILHMFGASMIPRHGLKTTRKDAPPEYLQMLRKEHEAIVHAILDRDEDKARAAMRAHLKGSQARYRMLQRG</sequence>
<evidence type="ECO:0000256" key="3">
    <source>
        <dbReference type="ARBA" id="ARBA00023163"/>
    </source>
</evidence>
<proteinExistence type="predicted"/>
<evidence type="ECO:0000313" key="5">
    <source>
        <dbReference type="EMBL" id="KEP68990.1"/>
    </source>
</evidence>
<feature type="domain" description="HTH gntR-type" evidence="4">
    <location>
        <begin position="9"/>
        <end position="77"/>
    </location>
</feature>
<dbReference type="EMBL" id="JHEH01000020">
    <property type="protein sequence ID" value="KEP68990.1"/>
    <property type="molecule type" value="Genomic_DNA"/>
</dbReference>
<dbReference type="GO" id="GO:0003700">
    <property type="term" value="F:DNA-binding transcription factor activity"/>
    <property type="evidence" value="ECO:0007669"/>
    <property type="project" value="InterPro"/>
</dbReference>